<sequence>MLFQNIINFYVLFLLNNIFKVFCDDEMQNTNSESNSEMKQSKMTRENLFKAAFLETRLHQKDAIKSVIRFENYEKQYKITSKALEKIFEVVQAGKIIVENSDYIPGSDLPSNETVAAALEQIVDNTAMFGDFQLKLPDITDRIMKNHPEWLVLIKWAIGFSNSTGIFDPKTTEMIDLLCQEMNLIERRENFINPYRKYEEQVPKQRSSFQPKPKKLEYSLVEKESEGLKVKYALRKLQFKLNTFHG</sequence>
<feature type="chain" id="PRO_5043651451" description="Coiled-coil domain-containing protein" evidence="1">
    <location>
        <begin position="24"/>
        <end position="246"/>
    </location>
</feature>
<evidence type="ECO:0000256" key="1">
    <source>
        <dbReference type="SAM" id="SignalP"/>
    </source>
</evidence>
<comment type="caution">
    <text evidence="2">The sequence shown here is derived from an EMBL/GenBank/DDBJ whole genome shotgun (WGS) entry which is preliminary data.</text>
</comment>
<keyword evidence="3" id="KW-1185">Reference proteome</keyword>
<protein>
    <recommendedName>
        <fullName evidence="4">Coiled-coil domain-containing protein</fullName>
    </recommendedName>
</protein>
<dbReference type="Pfam" id="PF15002">
    <property type="entry name" value="ERK-JNK_inhib"/>
    <property type="match status" value="1"/>
</dbReference>
<evidence type="ECO:0000313" key="2">
    <source>
        <dbReference type="EMBL" id="CAL1269722.1"/>
    </source>
</evidence>
<keyword evidence="1" id="KW-0732">Signal</keyword>
<dbReference type="PANTHER" id="PTHR14735">
    <property type="entry name" value="COILED-COIL DOMAIN-CONTAINING PROTEIN 134"/>
    <property type="match status" value="1"/>
</dbReference>
<proteinExistence type="predicted"/>
<feature type="signal peptide" evidence="1">
    <location>
        <begin position="1"/>
        <end position="23"/>
    </location>
</feature>
<accession>A0AAV1ZE39</accession>
<reference evidence="2 3" key="1">
    <citation type="submission" date="2024-04" db="EMBL/GenBank/DDBJ databases">
        <authorList>
            <person name="Rising A."/>
            <person name="Reimegard J."/>
            <person name="Sonavane S."/>
            <person name="Akerstrom W."/>
            <person name="Nylinder S."/>
            <person name="Hedman E."/>
            <person name="Kallberg Y."/>
        </authorList>
    </citation>
    <scope>NUCLEOTIDE SEQUENCE [LARGE SCALE GENOMIC DNA]</scope>
</reference>
<organism evidence="2 3">
    <name type="scientific">Larinioides sclopetarius</name>
    <dbReference type="NCBI Taxonomy" id="280406"/>
    <lineage>
        <taxon>Eukaryota</taxon>
        <taxon>Metazoa</taxon>
        <taxon>Ecdysozoa</taxon>
        <taxon>Arthropoda</taxon>
        <taxon>Chelicerata</taxon>
        <taxon>Arachnida</taxon>
        <taxon>Araneae</taxon>
        <taxon>Araneomorphae</taxon>
        <taxon>Entelegynae</taxon>
        <taxon>Araneoidea</taxon>
        <taxon>Araneidae</taxon>
        <taxon>Larinioides</taxon>
    </lineage>
</organism>
<name>A0AAV1ZE39_9ARAC</name>
<dbReference type="AlphaFoldDB" id="A0AAV1ZE39"/>
<evidence type="ECO:0000313" key="3">
    <source>
        <dbReference type="Proteomes" id="UP001497382"/>
    </source>
</evidence>
<gene>
    <name evidence="2" type="ORF">LARSCL_LOCUS4897</name>
</gene>
<dbReference type="EMBL" id="CAXIEN010000043">
    <property type="protein sequence ID" value="CAL1269722.1"/>
    <property type="molecule type" value="Genomic_DNA"/>
</dbReference>
<dbReference type="Proteomes" id="UP001497382">
    <property type="component" value="Unassembled WGS sequence"/>
</dbReference>
<dbReference type="InterPro" id="IPR026321">
    <property type="entry name" value="CC134"/>
</dbReference>
<evidence type="ECO:0008006" key="4">
    <source>
        <dbReference type="Google" id="ProtNLM"/>
    </source>
</evidence>
<dbReference type="PANTHER" id="PTHR14735:SF1">
    <property type="entry name" value="COILED-COIL DOMAIN-CONTAINING PROTEIN 134"/>
    <property type="match status" value="1"/>
</dbReference>